<dbReference type="Pfam" id="PF14541">
    <property type="entry name" value="TAXi_C"/>
    <property type="match status" value="1"/>
</dbReference>
<dbReference type="InterPro" id="IPR033121">
    <property type="entry name" value="PEPTIDASE_A1"/>
</dbReference>
<comment type="similarity">
    <text evidence="2">Belongs to the peptidase A1 family.</text>
</comment>
<dbReference type="GO" id="GO:0005576">
    <property type="term" value="C:extracellular region"/>
    <property type="evidence" value="ECO:0007669"/>
    <property type="project" value="UniProtKB-SubCell"/>
</dbReference>
<evidence type="ECO:0000256" key="1">
    <source>
        <dbReference type="ARBA" id="ARBA00004613"/>
    </source>
</evidence>
<evidence type="ECO:0000313" key="12">
    <source>
        <dbReference type="Proteomes" id="UP000289738"/>
    </source>
</evidence>
<keyword evidence="4" id="KW-0645">Protease</keyword>
<dbReference type="Pfam" id="PF14543">
    <property type="entry name" value="TAXi_N"/>
    <property type="match status" value="1"/>
</dbReference>
<dbReference type="PROSITE" id="PS51767">
    <property type="entry name" value="PEPTIDASE_A1"/>
    <property type="match status" value="1"/>
</dbReference>
<keyword evidence="7" id="KW-0325">Glycoprotein</keyword>
<dbReference type="InterPro" id="IPR021109">
    <property type="entry name" value="Peptidase_aspartic_dom_sf"/>
</dbReference>
<dbReference type="FunFam" id="2.40.70.10:FF:000050">
    <property type="entry name" value="Aspartic proteinase CDR1"/>
    <property type="match status" value="1"/>
</dbReference>
<dbReference type="InterPro" id="IPR001969">
    <property type="entry name" value="Aspartic_peptidase_AS"/>
</dbReference>
<dbReference type="GO" id="GO:0006508">
    <property type="term" value="P:proteolysis"/>
    <property type="evidence" value="ECO:0007669"/>
    <property type="project" value="UniProtKB-KW"/>
</dbReference>
<dbReference type="PROSITE" id="PS00141">
    <property type="entry name" value="ASP_PROTEASE"/>
    <property type="match status" value="1"/>
</dbReference>
<dbReference type="EMBL" id="CP031001">
    <property type="protein sequence ID" value="QHN78808.1"/>
    <property type="molecule type" value="Genomic_DNA"/>
</dbReference>
<evidence type="ECO:0000259" key="9">
    <source>
        <dbReference type="PROSITE" id="PS51767"/>
    </source>
</evidence>
<evidence type="ECO:0000313" key="11">
    <source>
        <dbReference type="EMBL" id="RYQ92659.1"/>
    </source>
</evidence>
<sequence>MHTLLLLFSFSAHLYSLSNFIPFVEATKTQTSFTIDLIHHDSPLSPFYDSSMTSSDIFKKAALRSIARYALSESSNQFPESIVFPNGAVGDYLTKIYIGTPPVERIAVADTGSDLIWVQCSPCDDNSSCFSQDSPLFDPNNSSTYTPISCTSENCTLLYQNQHTCGTSNVCEYLYTYADQSYTNGELASDSISFDSTSGVTFPNSIFGCGHNNTVTFNSTKKATGVVGLGGGPLSLVSQLGDQIGHKFSYCLVPFGSNSTSKLKFGDDAIISGNGVVSTPLTINSSTPTYYNLNLEGITVGNNTIQSTQNSSNIIIDSGTTFTYLDPSMFNDIVTLVTESSAVEAVQDPPKPYGFCGSFQGSSVNLNVPYFVFHFTGADVALTTENMYTVVDNNLLCLLLLPNTELNGLSLFGNLAQVNFQVEYDLQGNKVSFAPANCTNSN</sequence>
<evidence type="ECO:0000256" key="5">
    <source>
        <dbReference type="ARBA" id="ARBA00022750"/>
    </source>
</evidence>
<dbReference type="Gramene" id="arahy.Tifrunner.gnm2.ann2.Ah19g440900.1">
    <property type="protein sequence ID" value="arahy.Tifrunner.gnm2.ann2.Ah19g440900.1-CDS-1"/>
    <property type="gene ID" value="arahy.Tifrunner.gnm2.ann2.Ah19g440900"/>
</dbReference>
<feature type="signal peptide" evidence="8">
    <location>
        <begin position="1"/>
        <end position="26"/>
    </location>
</feature>
<dbReference type="GO" id="GO:0004190">
    <property type="term" value="F:aspartic-type endopeptidase activity"/>
    <property type="evidence" value="ECO:0007669"/>
    <property type="project" value="UniProtKB-KW"/>
</dbReference>
<organism evidence="11 12">
    <name type="scientific">Arachis hypogaea</name>
    <name type="common">Peanut</name>
    <dbReference type="NCBI Taxonomy" id="3818"/>
    <lineage>
        <taxon>Eukaryota</taxon>
        <taxon>Viridiplantae</taxon>
        <taxon>Streptophyta</taxon>
        <taxon>Embryophyta</taxon>
        <taxon>Tracheophyta</taxon>
        <taxon>Spermatophyta</taxon>
        <taxon>Magnoliopsida</taxon>
        <taxon>eudicotyledons</taxon>
        <taxon>Gunneridae</taxon>
        <taxon>Pentapetalae</taxon>
        <taxon>rosids</taxon>
        <taxon>fabids</taxon>
        <taxon>Fabales</taxon>
        <taxon>Fabaceae</taxon>
        <taxon>Papilionoideae</taxon>
        <taxon>50 kb inversion clade</taxon>
        <taxon>dalbergioids sensu lato</taxon>
        <taxon>Dalbergieae</taxon>
        <taxon>Pterocarpus clade</taxon>
        <taxon>Arachis</taxon>
    </lineage>
</organism>
<dbReference type="Proteomes" id="UP000289738">
    <property type="component" value="Chromosome B09"/>
</dbReference>
<proteinExistence type="inferred from homology"/>
<gene>
    <name evidence="11" type="ORF">Ahy_B09g098870</name>
    <name evidence="10" type="ORF">DS421_19g664590</name>
</gene>
<reference evidence="10 13" key="2">
    <citation type="submission" date="2020-01" db="EMBL/GenBank/DDBJ databases">
        <title>Genome sequence of Arachis hypogaea, cultivar Shitouqi.</title>
        <authorList>
            <person name="Zhuang W."/>
            <person name="Chen H."/>
            <person name="Varshney R."/>
            <person name="Wang D."/>
            <person name="Ming R."/>
        </authorList>
    </citation>
    <scope>NUCLEOTIDE SEQUENCE [LARGE SCALE GENOMIC DNA]</scope>
    <source>
        <tissue evidence="10">Young leaf</tissue>
    </source>
</reference>
<dbReference type="Gene3D" id="2.40.70.10">
    <property type="entry name" value="Acid Proteases"/>
    <property type="match status" value="2"/>
</dbReference>
<keyword evidence="12" id="KW-1185">Reference proteome</keyword>
<dbReference type="PANTHER" id="PTHR47967">
    <property type="entry name" value="OS07G0603500 PROTEIN-RELATED"/>
    <property type="match status" value="1"/>
</dbReference>
<dbReference type="STRING" id="3818.A0A444XSB8"/>
<evidence type="ECO:0000313" key="10">
    <source>
        <dbReference type="EMBL" id="QHN78808.1"/>
    </source>
</evidence>
<dbReference type="AlphaFoldDB" id="A0A444XSB8"/>
<reference evidence="11 12" key="1">
    <citation type="submission" date="2019-01" db="EMBL/GenBank/DDBJ databases">
        <title>Sequencing of cultivated peanut Arachis hypogaea provides insights into genome evolution and oil improvement.</title>
        <authorList>
            <person name="Chen X."/>
        </authorList>
    </citation>
    <scope>NUCLEOTIDE SEQUENCE [LARGE SCALE GENOMIC DNA]</scope>
    <source>
        <strain evidence="12">cv. Fuhuasheng</strain>
        <strain evidence="11">GDAAS-fuhuasheng2018</strain>
        <tissue evidence="11">Leaves</tissue>
    </source>
</reference>
<evidence type="ECO:0000256" key="2">
    <source>
        <dbReference type="ARBA" id="ARBA00007447"/>
    </source>
</evidence>
<dbReference type="InterPro" id="IPR034161">
    <property type="entry name" value="Pepsin-like_plant"/>
</dbReference>
<dbReference type="InterPro" id="IPR032799">
    <property type="entry name" value="TAXi_C"/>
</dbReference>
<name>A0A444XSB8_ARAHY</name>
<feature type="domain" description="Peptidase A1" evidence="9">
    <location>
        <begin position="92"/>
        <end position="434"/>
    </location>
</feature>
<keyword evidence="6" id="KW-0378">Hydrolase</keyword>
<dbReference type="SMR" id="A0A444XSB8"/>
<evidence type="ECO:0000256" key="4">
    <source>
        <dbReference type="ARBA" id="ARBA00022670"/>
    </source>
</evidence>
<dbReference type="Proteomes" id="UP000464620">
    <property type="component" value="Chromosome B09"/>
</dbReference>
<dbReference type="FunFam" id="2.40.70.10:FF:000031">
    <property type="entry name" value="Aspartyl protease AED1"/>
    <property type="match status" value="1"/>
</dbReference>
<evidence type="ECO:0000313" key="13">
    <source>
        <dbReference type="Proteomes" id="UP000464620"/>
    </source>
</evidence>
<keyword evidence="8" id="KW-0732">Signal</keyword>
<comment type="subcellular location">
    <subcellularLocation>
        <location evidence="1">Secreted</location>
    </subcellularLocation>
</comment>
<evidence type="ECO:0000256" key="7">
    <source>
        <dbReference type="ARBA" id="ARBA00023180"/>
    </source>
</evidence>
<dbReference type="SUPFAM" id="SSF50630">
    <property type="entry name" value="Acid proteases"/>
    <property type="match status" value="1"/>
</dbReference>
<protein>
    <submittedName>
        <fullName evidence="10">Aspartic proteinase</fullName>
    </submittedName>
</protein>
<evidence type="ECO:0000256" key="8">
    <source>
        <dbReference type="SAM" id="SignalP"/>
    </source>
</evidence>
<feature type="chain" id="PRO_5033431625" evidence="8">
    <location>
        <begin position="27"/>
        <end position="442"/>
    </location>
</feature>
<keyword evidence="5" id="KW-0064">Aspartyl protease</keyword>
<keyword evidence="3" id="KW-0964">Secreted</keyword>
<accession>A0A444XSB8</accession>
<dbReference type="PANTHER" id="PTHR47967:SF128">
    <property type="entry name" value="ASPARTIC PROTEINASE CDR1-LIKE"/>
    <property type="match status" value="1"/>
</dbReference>
<dbReference type="EMBL" id="SDMP01000019">
    <property type="protein sequence ID" value="RYQ92659.1"/>
    <property type="molecule type" value="Genomic_DNA"/>
</dbReference>
<evidence type="ECO:0000256" key="6">
    <source>
        <dbReference type="ARBA" id="ARBA00022801"/>
    </source>
</evidence>
<dbReference type="CDD" id="cd05476">
    <property type="entry name" value="pepsin_A_like_plant"/>
    <property type="match status" value="1"/>
</dbReference>
<dbReference type="InterPro" id="IPR051708">
    <property type="entry name" value="Plant_Aspart_Prot_A1"/>
</dbReference>
<dbReference type="InterPro" id="IPR032861">
    <property type="entry name" value="TAXi_N"/>
</dbReference>
<evidence type="ECO:0000256" key="3">
    <source>
        <dbReference type="ARBA" id="ARBA00022525"/>
    </source>
</evidence>